<accession>A0A506UAP6</accession>
<dbReference type="Gene3D" id="1.10.3730.20">
    <property type="match status" value="2"/>
</dbReference>
<evidence type="ECO:0000313" key="4">
    <source>
        <dbReference type="Proteomes" id="UP000318801"/>
    </source>
</evidence>
<dbReference type="OrthoDB" id="5243804at2"/>
<feature type="transmembrane region" description="Helical" evidence="1">
    <location>
        <begin position="151"/>
        <end position="177"/>
    </location>
</feature>
<feature type="transmembrane region" description="Helical" evidence="1">
    <location>
        <begin position="197"/>
        <end position="218"/>
    </location>
</feature>
<dbReference type="SUPFAM" id="SSF103481">
    <property type="entry name" value="Multidrug resistance efflux transporter EmrE"/>
    <property type="match status" value="2"/>
</dbReference>
<dbReference type="InterPro" id="IPR037185">
    <property type="entry name" value="EmrE-like"/>
</dbReference>
<protein>
    <submittedName>
        <fullName evidence="3">DMT family transporter</fullName>
    </submittedName>
</protein>
<dbReference type="PANTHER" id="PTHR22911">
    <property type="entry name" value="ACYL-MALONYL CONDENSING ENZYME-RELATED"/>
    <property type="match status" value="1"/>
</dbReference>
<feature type="domain" description="EamA" evidence="2">
    <location>
        <begin position="198"/>
        <end position="302"/>
    </location>
</feature>
<gene>
    <name evidence="3" type="ORF">FJU08_12565</name>
</gene>
<keyword evidence="1" id="KW-1133">Transmembrane helix</keyword>
<feature type="transmembrane region" description="Helical" evidence="1">
    <location>
        <begin position="110"/>
        <end position="139"/>
    </location>
</feature>
<dbReference type="GO" id="GO:0016020">
    <property type="term" value="C:membrane"/>
    <property type="evidence" value="ECO:0007669"/>
    <property type="project" value="InterPro"/>
</dbReference>
<feature type="domain" description="EamA" evidence="2">
    <location>
        <begin position="4"/>
        <end position="140"/>
    </location>
</feature>
<dbReference type="InterPro" id="IPR000620">
    <property type="entry name" value="EamA_dom"/>
</dbReference>
<dbReference type="Pfam" id="PF00892">
    <property type="entry name" value="EamA"/>
    <property type="match status" value="2"/>
</dbReference>
<evidence type="ECO:0000259" key="2">
    <source>
        <dbReference type="Pfam" id="PF00892"/>
    </source>
</evidence>
<feature type="transmembrane region" description="Helical" evidence="1">
    <location>
        <begin position="230"/>
        <end position="251"/>
    </location>
</feature>
<reference evidence="3 4" key="1">
    <citation type="submission" date="2019-06" db="EMBL/GenBank/DDBJ databases">
        <authorList>
            <person name="Li M."/>
        </authorList>
    </citation>
    <scope>NUCLEOTIDE SEQUENCE [LARGE SCALE GENOMIC DNA]</scope>
    <source>
        <strain evidence="3 4">BGMRC2036</strain>
    </source>
</reference>
<dbReference type="Proteomes" id="UP000318801">
    <property type="component" value="Unassembled WGS sequence"/>
</dbReference>
<keyword evidence="4" id="KW-1185">Reference proteome</keyword>
<feature type="transmembrane region" description="Helical" evidence="1">
    <location>
        <begin position="70"/>
        <end position="90"/>
    </location>
</feature>
<dbReference type="AlphaFoldDB" id="A0A506UAP6"/>
<name>A0A506UAP6_9HYPH</name>
<proteinExistence type="predicted"/>
<dbReference type="EMBL" id="VHLG01000007">
    <property type="protein sequence ID" value="TPW30144.1"/>
    <property type="molecule type" value="Genomic_DNA"/>
</dbReference>
<dbReference type="RefSeq" id="WP_141149353.1">
    <property type="nucleotide sequence ID" value="NZ_VHLG01000007.1"/>
</dbReference>
<organism evidence="3 4">
    <name type="scientific">Martelella alba</name>
    <dbReference type="NCBI Taxonomy" id="2590451"/>
    <lineage>
        <taxon>Bacteria</taxon>
        <taxon>Pseudomonadati</taxon>
        <taxon>Pseudomonadota</taxon>
        <taxon>Alphaproteobacteria</taxon>
        <taxon>Hyphomicrobiales</taxon>
        <taxon>Aurantimonadaceae</taxon>
        <taxon>Martelella</taxon>
    </lineage>
</organism>
<evidence type="ECO:0000313" key="3">
    <source>
        <dbReference type="EMBL" id="TPW30144.1"/>
    </source>
</evidence>
<evidence type="ECO:0000256" key="1">
    <source>
        <dbReference type="SAM" id="Phobius"/>
    </source>
</evidence>
<feature type="transmembrane region" description="Helical" evidence="1">
    <location>
        <begin position="286"/>
        <end position="303"/>
    </location>
</feature>
<feature type="transmembrane region" description="Helical" evidence="1">
    <location>
        <begin position="257"/>
        <end position="279"/>
    </location>
</feature>
<keyword evidence="1" id="KW-0812">Transmembrane</keyword>
<keyword evidence="1" id="KW-0472">Membrane</keyword>
<feature type="transmembrane region" description="Helical" evidence="1">
    <location>
        <begin position="38"/>
        <end position="58"/>
    </location>
</feature>
<dbReference type="PANTHER" id="PTHR22911:SF137">
    <property type="entry name" value="SOLUTE CARRIER FAMILY 35 MEMBER G2-RELATED"/>
    <property type="match status" value="1"/>
</dbReference>
<sequence length="304" mass="32218">MELWVIITLVSAFLQNMRSTLQKYLKGRMATLGATFTRFGFGLPFALLYLFVLAGPLARPIPSPNASFAVWALVGAFAQIAATFLLVYMFSFRNFAVGTAYSRTEPAQAAVIGFLFLGDRISGGAIIAILISIAGVVLISLSRSALSLKSIAGAVFSRTAAIGIFSGTLFGLSAVAYRAASLSLAPSLPAPDSIMQASFTLAIVIVVQTVAMLAWMLAFDRGELVRVLAAWKPALAVGFVGATASFGWFSAMTMQQAAIVKAVAQVEMLFTFATSVFIFKEKITRAELLGCLLIVSGVLALLLT</sequence>
<comment type="caution">
    <text evidence="3">The sequence shown here is derived from an EMBL/GenBank/DDBJ whole genome shotgun (WGS) entry which is preliminary data.</text>
</comment>